<organism evidence="2">
    <name type="scientific">Candidatus Kentrum sp. TC</name>
    <dbReference type="NCBI Taxonomy" id="2126339"/>
    <lineage>
        <taxon>Bacteria</taxon>
        <taxon>Pseudomonadati</taxon>
        <taxon>Pseudomonadota</taxon>
        <taxon>Gammaproteobacteria</taxon>
        <taxon>Candidatus Kentrum</taxon>
    </lineage>
</organism>
<gene>
    <name evidence="2" type="ORF">BECKTC1821D_GA0114238_101623</name>
</gene>
<feature type="region of interest" description="Disordered" evidence="1">
    <location>
        <begin position="1"/>
        <end position="35"/>
    </location>
</feature>
<dbReference type="AlphaFoldDB" id="A0A450YNX5"/>
<name>A0A450YNX5_9GAMM</name>
<proteinExistence type="predicted"/>
<sequence length="143" mass="15663">METGYSPRMAHPAEASKTKTTWGLGKRQPKGREHSRIALRAGNRRAGGSEKAWFHFRSAIPFLARKIGAIIHPEASDDSPLIADHDPLSVRAEDNFPDSNAFRPEPLEAESRFTPVGDIAKQEGEVGIRFCVSSGKPVFSPTP</sequence>
<evidence type="ECO:0000256" key="1">
    <source>
        <dbReference type="SAM" id="MobiDB-lite"/>
    </source>
</evidence>
<evidence type="ECO:0000313" key="2">
    <source>
        <dbReference type="EMBL" id="VFK43261.1"/>
    </source>
</evidence>
<dbReference type="EMBL" id="CAADFS010000016">
    <property type="protein sequence ID" value="VFK43261.1"/>
    <property type="molecule type" value="Genomic_DNA"/>
</dbReference>
<reference evidence="2" key="1">
    <citation type="submission" date="2019-02" db="EMBL/GenBank/DDBJ databases">
        <authorList>
            <person name="Gruber-Vodicka R. H."/>
            <person name="Seah K. B. B."/>
        </authorList>
    </citation>
    <scope>NUCLEOTIDE SEQUENCE</scope>
    <source>
        <strain evidence="2">BECK_BZ123</strain>
    </source>
</reference>
<accession>A0A450YNX5</accession>
<protein>
    <submittedName>
        <fullName evidence="2">Uncharacterized protein</fullName>
    </submittedName>
</protein>